<accession>A0AAV7G8G6</accession>
<dbReference type="PANTHER" id="PTHR12741">
    <property type="entry name" value="LYST-INTERACTING PROTEIN LIP5 DOPAMINE RESPONSIVE PROTEIN DRG-1"/>
    <property type="match status" value="1"/>
</dbReference>
<dbReference type="PANTHER" id="PTHR12741:SF106">
    <property type="entry name" value="CALLOSE SYNTHASE 5"/>
    <property type="match status" value="1"/>
</dbReference>
<keyword evidence="1" id="KW-0812">Transmembrane</keyword>
<feature type="transmembrane region" description="Helical" evidence="1">
    <location>
        <begin position="151"/>
        <end position="173"/>
    </location>
</feature>
<feature type="transmembrane region" description="Helical" evidence="1">
    <location>
        <begin position="232"/>
        <end position="253"/>
    </location>
</feature>
<dbReference type="GO" id="GO:0006075">
    <property type="term" value="P:(1-&gt;3)-beta-D-glucan biosynthetic process"/>
    <property type="evidence" value="ECO:0007669"/>
    <property type="project" value="InterPro"/>
</dbReference>
<dbReference type="Proteomes" id="UP000775213">
    <property type="component" value="Unassembled WGS sequence"/>
</dbReference>
<feature type="domain" description="Glycosyl transferase 48" evidence="2">
    <location>
        <begin position="101"/>
        <end position="312"/>
    </location>
</feature>
<evidence type="ECO:0000313" key="3">
    <source>
        <dbReference type="EMBL" id="KAH0452094.1"/>
    </source>
</evidence>
<keyword evidence="1" id="KW-0472">Membrane</keyword>
<keyword evidence="4" id="KW-1185">Reference proteome</keyword>
<dbReference type="GO" id="GO:0003843">
    <property type="term" value="F:1,3-beta-D-glucan synthase activity"/>
    <property type="evidence" value="ECO:0007669"/>
    <property type="project" value="InterPro"/>
</dbReference>
<comment type="caution">
    <text evidence="3">The sequence shown here is derived from an EMBL/GenBank/DDBJ whole genome shotgun (WGS) entry which is preliminary data.</text>
</comment>
<name>A0AAV7G8G6_DENCH</name>
<dbReference type="InterPro" id="IPR003440">
    <property type="entry name" value="Glyco_trans_48_dom"/>
</dbReference>
<reference evidence="3 4" key="1">
    <citation type="journal article" date="2021" name="Hortic Res">
        <title>Chromosome-scale assembly of the Dendrobium chrysotoxum genome enhances the understanding of orchid evolution.</title>
        <authorList>
            <person name="Zhang Y."/>
            <person name="Zhang G.Q."/>
            <person name="Zhang D."/>
            <person name="Liu X.D."/>
            <person name="Xu X.Y."/>
            <person name="Sun W.H."/>
            <person name="Yu X."/>
            <person name="Zhu X."/>
            <person name="Wang Z.W."/>
            <person name="Zhao X."/>
            <person name="Zhong W.Y."/>
            <person name="Chen H."/>
            <person name="Yin W.L."/>
            <person name="Huang T."/>
            <person name="Niu S.C."/>
            <person name="Liu Z.J."/>
        </authorList>
    </citation>
    <scope>NUCLEOTIDE SEQUENCE [LARGE SCALE GENOMIC DNA]</scope>
    <source>
        <strain evidence="3">Lindl</strain>
    </source>
</reference>
<dbReference type="Pfam" id="PF02364">
    <property type="entry name" value="Glucan_synthase"/>
    <property type="match status" value="1"/>
</dbReference>
<dbReference type="GO" id="GO:0000148">
    <property type="term" value="C:1,3-beta-D-glucan synthase complex"/>
    <property type="evidence" value="ECO:0007669"/>
    <property type="project" value="InterPro"/>
</dbReference>
<evidence type="ECO:0000313" key="4">
    <source>
        <dbReference type="Proteomes" id="UP000775213"/>
    </source>
</evidence>
<sequence length="344" mass="39391">MMVLIRKSTASNYLEQQRVVKDNYWEEALKMRNLLEEFNEDHGLHPPTILGVRGHIFTGSISSLGWFMSNQENTKGIGYSTEGCFQYRHPDVFDSIFHIIKGRNIGLNQTSLFEVKVACSNEEQILNRDIYHLGHRFDFFRMLSLTKGASYFTTVGFYVSSMMVVIVVHLFLYGKAYLSLSGLEPAIMKQALMRENNPLKAAMASQYTVQLGLLMALPMIKEIGLKRGFRTALGDIIIMQLQLYLVFLTFLLGTKSHYFGRTILHGGTKYRATGRGFVGRHVKFVENYKMYSISHLTKGLKLMLPLIFIRSMDLQLLTQQPLCFSLHPCGSLLSPDFLRHFFLI</sequence>
<dbReference type="EMBL" id="JAGFBR010000017">
    <property type="protein sequence ID" value="KAH0452094.1"/>
    <property type="molecule type" value="Genomic_DNA"/>
</dbReference>
<gene>
    <name evidence="3" type="ORF">IEQ34_019393</name>
</gene>
<dbReference type="GO" id="GO:0005886">
    <property type="term" value="C:plasma membrane"/>
    <property type="evidence" value="ECO:0007669"/>
    <property type="project" value="TreeGrafter"/>
</dbReference>
<keyword evidence="1" id="KW-1133">Transmembrane helix</keyword>
<proteinExistence type="predicted"/>
<dbReference type="AlphaFoldDB" id="A0AAV7G8G6"/>
<evidence type="ECO:0000256" key="1">
    <source>
        <dbReference type="SAM" id="Phobius"/>
    </source>
</evidence>
<protein>
    <recommendedName>
        <fullName evidence="2">Glycosyl transferase 48 domain-containing protein</fullName>
    </recommendedName>
</protein>
<organism evidence="3 4">
    <name type="scientific">Dendrobium chrysotoxum</name>
    <name type="common">Orchid</name>
    <dbReference type="NCBI Taxonomy" id="161865"/>
    <lineage>
        <taxon>Eukaryota</taxon>
        <taxon>Viridiplantae</taxon>
        <taxon>Streptophyta</taxon>
        <taxon>Embryophyta</taxon>
        <taxon>Tracheophyta</taxon>
        <taxon>Spermatophyta</taxon>
        <taxon>Magnoliopsida</taxon>
        <taxon>Liliopsida</taxon>
        <taxon>Asparagales</taxon>
        <taxon>Orchidaceae</taxon>
        <taxon>Epidendroideae</taxon>
        <taxon>Malaxideae</taxon>
        <taxon>Dendrobiinae</taxon>
        <taxon>Dendrobium</taxon>
    </lineage>
</organism>
<evidence type="ECO:0000259" key="2">
    <source>
        <dbReference type="Pfam" id="PF02364"/>
    </source>
</evidence>